<evidence type="ECO:0000256" key="1">
    <source>
        <dbReference type="SAM" id="Phobius"/>
    </source>
</evidence>
<dbReference type="InterPro" id="IPR025584">
    <property type="entry name" value="Cthe_2159"/>
</dbReference>
<sequence length="315" mass="33171">MNVFRSFITKYKIVITTVAVLITVGAGYYLFQTKTEAEQDITDPLTPVTTGIEDVETVNSTHETTHEQTTDYQWNTNTTTTINLEGSTITSQSSGVMISGTTATISEDGSYMLSGLLDDGQIVVDTTYEDKGTIKLILNDAQITNTTTSPIYIKNAGKVIIILVDGTSNTITDSRATAADDVEDGLTAAIYSKSDLSIGGNGSLVVNGSYKDGITSKDGLIIENTNIDVKASDDGIVGKDYLVLTNTKITADVSGDGLKSSNETDAGRGYITITDSNLNIDSGSDAVQAATDITIDGGVYDFTTASGSNYLTASS</sequence>
<dbReference type="AlphaFoldDB" id="A0A955LKT2"/>
<dbReference type="EMBL" id="JAGQKZ010000024">
    <property type="protein sequence ID" value="MCA9392161.1"/>
    <property type="molecule type" value="Genomic_DNA"/>
</dbReference>
<evidence type="ECO:0000313" key="2">
    <source>
        <dbReference type="EMBL" id="MCA9392161.1"/>
    </source>
</evidence>
<reference evidence="2" key="1">
    <citation type="submission" date="2020-04" db="EMBL/GenBank/DDBJ databases">
        <authorList>
            <person name="Zhang T."/>
        </authorList>
    </citation>
    <scope>NUCLEOTIDE SEQUENCE</scope>
    <source>
        <strain evidence="2">HKST-UBA03</strain>
    </source>
</reference>
<proteinExistence type="predicted"/>
<keyword evidence="1" id="KW-1133">Transmembrane helix</keyword>
<protein>
    <submittedName>
        <fullName evidence="2">Carbohydrate-binding domain-containing protein</fullName>
    </submittedName>
</protein>
<evidence type="ECO:0000313" key="3">
    <source>
        <dbReference type="Proteomes" id="UP000751518"/>
    </source>
</evidence>
<reference evidence="2" key="2">
    <citation type="journal article" date="2021" name="Microbiome">
        <title>Successional dynamics and alternative stable states in a saline activated sludge microbial community over 9 years.</title>
        <authorList>
            <person name="Wang Y."/>
            <person name="Ye J."/>
            <person name="Ju F."/>
            <person name="Liu L."/>
            <person name="Boyd J.A."/>
            <person name="Deng Y."/>
            <person name="Parks D.H."/>
            <person name="Jiang X."/>
            <person name="Yin X."/>
            <person name="Woodcroft B.J."/>
            <person name="Tyson G.W."/>
            <person name="Hugenholtz P."/>
            <person name="Polz M.F."/>
            <person name="Zhang T."/>
        </authorList>
    </citation>
    <scope>NUCLEOTIDE SEQUENCE</scope>
    <source>
        <strain evidence="2">HKST-UBA03</strain>
    </source>
</reference>
<gene>
    <name evidence="2" type="ORF">KC614_03075</name>
</gene>
<keyword evidence="1" id="KW-0472">Membrane</keyword>
<keyword evidence="1" id="KW-0812">Transmembrane</keyword>
<feature type="non-terminal residue" evidence="2">
    <location>
        <position position="315"/>
    </location>
</feature>
<name>A0A955LKT2_UNCKA</name>
<comment type="caution">
    <text evidence="2">The sequence shown here is derived from an EMBL/GenBank/DDBJ whole genome shotgun (WGS) entry which is preliminary data.</text>
</comment>
<feature type="transmembrane region" description="Helical" evidence="1">
    <location>
        <begin position="12"/>
        <end position="31"/>
    </location>
</feature>
<accession>A0A955LKT2</accession>
<dbReference type="Pfam" id="PF14262">
    <property type="entry name" value="Cthe_2159"/>
    <property type="match status" value="1"/>
</dbReference>
<dbReference type="Proteomes" id="UP000751518">
    <property type="component" value="Unassembled WGS sequence"/>
</dbReference>
<organism evidence="2 3">
    <name type="scientific">candidate division WWE3 bacterium</name>
    <dbReference type="NCBI Taxonomy" id="2053526"/>
    <lineage>
        <taxon>Bacteria</taxon>
        <taxon>Katanobacteria</taxon>
    </lineage>
</organism>